<evidence type="ECO:0000256" key="2">
    <source>
        <dbReference type="ARBA" id="ARBA00006250"/>
    </source>
</evidence>
<feature type="domain" description="C-type lectin" evidence="6">
    <location>
        <begin position="10"/>
        <end position="90"/>
    </location>
</feature>
<evidence type="ECO:0000256" key="4">
    <source>
        <dbReference type="ARBA" id="ARBA00022837"/>
    </source>
</evidence>
<dbReference type="InterPro" id="IPR016187">
    <property type="entry name" value="CTDL_fold"/>
</dbReference>
<accession>A0A6J1WBK6</accession>
<dbReference type="Pfam" id="PF00059">
    <property type="entry name" value="Lectin_C"/>
    <property type="match status" value="1"/>
</dbReference>
<feature type="non-terminal residue" evidence="8">
    <location>
        <position position="1"/>
    </location>
</feature>
<evidence type="ECO:0000256" key="3">
    <source>
        <dbReference type="ARBA" id="ARBA00022525"/>
    </source>
</evidence>
<dbReference type="GO" id="GO:0005576">
    <property type="term" value="C:extracellular region"/>
    <property type="evidence" value="ECO:0007669"/>
    <property type="project" value="UniProtKB-SubCell"/>
</dbReference>
<evidence type="ECO:0000256" key="5">
    <source>
        <dbReference type="ARBA" id="ARBA00023157"/>
    </source>
</evidence>
<keyword evidence="3" id="KW-0964">Secreted</keyword>
<dbReference type="RefSeq" id="XP_026550313.1">
    <property type="nucleotide sequence ID" value="XM_026694528.1"/>
</dbReference>
<reference evidence="8" key="1">
    <citation type="submission" date="2025-08" db="UniProtKB">
        <authorList>
            <consortium name="RefSeq"/>
        </authorList>
    </citation>
    <scope>IDENTIFICATION</scope>
</reference>
<dbReference type="Proteomes" id="UP000504612">
    <property type="component" value="Unplaced"/>
</dbReference>
<dbReference type="SUPFAM" id="SSF56436">
    <property type="entry name" value="C-type lectin-like"/>
    <property type="match status" value="1"/>
</dbReference>
<keyword evidence="7" id="KW-1185">Reference proteome</keyword>
<dbReference type="InterPro" id="IPR001304">
    <property type="entry name" value="C-type_lectin-like"/>
</dbReference>
<evidence type="ECO:0000259" key="6">
    <source>
        <dbReference type="PROSITE" id="PS50041"/>
    </source>
</evidence>
<dbReference type="InterPro" id="IPR050111">
    <property type="entry name" value="C-type_lectin/snaclec_domain"/>
</dbReference>
<dbReference type="PROSITE" id="PS50041">
    <property type="entry name" value="C_TYPE_LECTIN_2"/>
    <property type="match status" value="1"/>
</dbReference>
<organism evidence="7 8">
    <name type="scientific">Notechis scutatus</name>
    <name type="common">mainland tiger snake</name>
    <dbReference type="NCBI Taxonomy" id="8663"/>
    <lineage>
        <taxon>Eukaryota</taxon>
        <taxon>Metazoa</taxon>
        <taxon>Chordata</taxon>
        <taxon>Craniata</taxon>
        <taxon>Vertebrata</taxon>
        <taxon>Euteleostomi</taxon>
        <taxon>Lepidosauria</taxon>
        <taxon>Squamata</taxon>
        <taxon>Bifurcata</taxon>
        <taxon>Unidentata</taxon>
        <taxon>Episquamata</taxon>
        <taxon>Toxicofera</taxon>
        <taxon>Serpentes</taxon>
        <taxon>Colubroidea</taxon>
        <taxon>Elapidae</taxon>
        <taxon>Hydrophiinae</taxon>
        <taxon>Notechis</taxon>
    </lineage>
</organism>
<feature type="non-terminal residue" evidence="8">
    <location>
        <position position="90"/>
    </location>
</feature>
<protein>
    <submittedName>
        <fullName evidence="8">Regenerating islet-derived protein 4-like</fullName>
    </submittedName>
</protein>
<keyword evidence="5" id="KW-1015">Disulfide bond</keyword>
<evidence type="ECO:0000313" key="8">
    <source>
        <dbReference type="RefSeq" id="XP_026550313.1"/>
    </source>
</evidence>
<dbReference type="Gene3D" id="3.10.100.10">
    <property type="entry name" value="Mannose-Binding Protein A, subunit A"/>
    <property type="match status" value="1"/>
</dbReference>
<dbReference type="GeneID" id="113432371"/>
<gene>
    <name evidence="8" type="primary">LOC113432371</name>
</gene>
<name>A0A6J1WBK6_9SAUR</name>
<comment type="similarity">
    <text evidence="2">Belongs to the true venom lectin family.</text>
</comment>
<sequence length="90" mass="10475">AKCPEEAIYYRRYCYQPVDMSLTWDAAEIECQHLRPGAHLATFRTAAEERIVSSHIRRSSTTTDAWIGMHAVRMPKKLTWEWIDGTTYTP</sequence>
<keyword evidence="4" id="KW-0106">Calcium</keyword>
<evidence type="ECO:0000256" key="1">
    <source>
        <dbReference type="ARBA" id="ARBA00004613"/>
    </source>
</evidence>
<dbReference type="AlphaFoldDB" id="A0A6J1WBK6"/>
<dbReference type="InterPro" id="IPR016186">
    <property type="entry name" value="C-type_lectin-like/link_sf"/>
</dbReference>
<proteinExistence type="inferred from homology"/>
<evidence type="ECO:0000313" key="7">
    <source>
        <dbReference type="Proteomes" id="UP000504612"/>
    </source>
</evidence>
<comment type="subcellular location">
    <subcellularLocation>
        <location evidence="1">Secreted</location>
    </subcellularLocation>
</comment>
<dbReference type="KEGG" id="nss:113432371"/>
<dbReference type="PANTHER" id="PTHR22803">
    <property type="entry name" value="MANNOSE, PHOSPHOLIPASE, LECTIN RECEPTOR RELATED"/>
    <property type="match status" value="1"/>
</dbReference>